<feature type="compositionally biased region" description="Low complexity" evidence="1">
    <location>
        <begin position="348"/>
        <end position="359"/>
    </location>
</feature>
<keyword evidence="4" id="KW-1185">Reference proteome</keyword>
<dbReference type="EMBL" id="BRXX01000368">
    <property type="protein sequence ID" value="GMI07634.1"/>
    <property type="molecule type" value="Genomic_DNA"/>
</dbReference>
<feature type="compositionally biased region" description="Basic residues" evidence="1">
    <location>
        <begin position="398"/>
        <end position="413"/>
    </location>
</feature>
<organism evidence="3 4">
    <name type="scientific">Triparma verrucosa</name>
    <dbReference type="NCBI Taxonomy" id="1606542"/>
    <lineage>
        <taxon>Eukaryota</taxon>
        <taxon>Sar</taxon>
        <taxon>Stramenopiles</taxon>
        <taxon>Ochrophyta</taxon>
        <taxon>Bolidophyceae</taxon>
        <taxon>Parmales</taxon>
        <taxon>Triparmaceae</taxon>
        <taxon>Triparma</taxon>
    </lineage>
</organism>
<feature type="domain" description="Tox-ART-HYD1" evidence="2">
    <location>
        <begin position="185"/>
        <end position="262"/>
    </location>
</feature>
<proteinExistence type="predicted"/>
<dbReference type="InterPro" id="IPR028920">
    <property type="entry name" value="Tox-ART-HYD1_dom"/>
</dbReference>
<dbReference type="Pfam" id="PF15633">
    <property type="entry name" value="Tox-ART-HYD1"/>
    <property type="match status" value="1"/>
</dbReference>
<evidence type="ECO:0000313" key="4">
    <source>
        <dbReference type="Proteomes" id="UP001165160"/>
    </source>
</evidence>
<name>A0A9W7CN01_9STRA</name>
<comment type="caution">
    <text evidence="3">The sequence shown here is derived from an EMBL/GenBank/DDBJ whole genome shotgun (WGS) entry which is preliminary data.</text>
</comment>
<protein>
    <recommendedName>
        <fullName evidence="2">Tox-ART-HYD1 domain-containing protein</fullName>
    </recommendedName>
</protein>
<accession>A0A9W7CN01</accession>
<feature type="compositionally biased region" description="Low complexity" evidence="1">
    <location>
        <begin position="380"/>
        <end position="397"/>
    </location>
</feature>
<dbReference type="AlphaFoldDB" id="A0A9W7CN01"/>
<reference evidence="4" key="1">
    <citation type="journal article" date="2023" name="Commun. Biol.">
        <title>Genome analysis of Parmales, the sister group of diatoms, reveals the evolutionary specialization of diatoms from phago-mixotrophs to photoautotrophs.</title>
        <authorList>
            <person name="Ban H."/>
            <person name="Sato S."/>
            <person name="Yoshikawa S."/>
            <person name="Yamada K."/>
            <person name="Nakamura Y."/>
            <person name="Ichinomiya M."/>
            <person name="Sato N."/>
            <person name="Blanc-Mathieu R."/>
            <person name="Endo H."/>
            <person name="Kuwata A."/>
            <person name="Ogata H."/>
        </authorList>
    </citation>
    <scope>NUCLEOTIDE SEQUENCE [LARGE SCALE GENOMIC DNA]</scope>
    <source>
        <strain evidence="4">NIES 3699</strain>
    </source>
</reference>
<evidence type="ECO:0000259" key="2">
    <source>
        <dbReference type="Pfam" id="PF15633"/>
    </source>
</evidence>
<dbReference type="Proteomes" id="UP001165160">
    <property type="component" value="Unassembled WGS sequence"/>
</dbReference>
<evidence type="ECO:0000313" key="3">
    <source>
        <dbReference type="EMBL" id="GMI07634.1"/>
    </source>
</evidence>
<feature type="region of interest" description="Disordered" evidence="1">
    <location>
        <begin position="340"/>
        <end position="420"/>
    </location>
</feature>
<gene>
    <name evidence="3" type="ORF">TrVE_jg13116</name>
</gene>
<evidence type="ECO:0000256" key="1">
    <source>
        <dbReference type="SAM" id="MobiDB-lite"/>
    </source>
</evidence>
<sequence length="420" mass="47002">MAIPLSRFPGTFGAWGLEMEKKQEEWMRNATLGTGDIHSQYLLAELYHFNRGSSLVEPSLLLALEWYEKVLATSLATGEGNELWSLNHQARMAIDEILWNPKAENIDDAILQLAKDILRRHPADTGKFGYTGVFDKHGKMVKFEDINDYKSQGHYFDSHGLTIMSRPKRHAELFIKGLGGREVPLYHYTTHQAAEEIFESGELKPSTKAGNNRDAKDGDGIYLTSMPPWADEKLLLKNNYAHAGASTSKLEFYFLFHADEFESRKLSKCTSDPFSDREVYVLQGHEPLVLNQLSLRFGTWPRERLNDEKKPYVLEIVKQKEELRLKEAKLGQRKAVLGLDGPRKLARGPGAAKGPTAVTAKKKKKKKKGEEKKAAPPSPTTAKSAAANGNEAATGFAAKRKPRRRPCGKKVVRARGSSGQ</sequence>